<organism evidence="2 3">
    <name type="scientific">Trypanosoma theileri</name>
    <dbReference type="NCBI Taxonomy" id="67003"/>
    <lineage>
        <taxon>Eukaryota</taxon>
        <taxon>Discoba</taxon>
        <taxon>Euglenozoa</taxon>
        <taxon>Kinetoplastea</taxon>
        <taxon>Metakinetoplastina</taxon>
        <taxon>Trypanosomatida</taxon>
        <taxon>Trypanosomatidae</taxon>
        <taxon>Trypanosoma</taxon>
    </lineage>
</organism>
<dbReference type="VEuPathDB" id="TriTrypDB:TM35_000171080"/>
<protein>
    <submittedName>
        <fullName evidence="2">Vesicular transport-associated repeat protein</fullName>
    </submittedName>
</protein>
<name>A0A1X0NU49_9TRYP</name>
<feature type="region of interest" description="Disordered" evidence="1">
    <location>
        <begin position="39"/>
        <end position="73"/>
    </location>
</feature>
<evidence type="ECO:0000313" key="2">
    <source>
        <dbReference type="EMBL" id="ORC88236.1"/>
    </source>
</evidence>
<feature type="region of interest" description="Disordered" evidence="1">
    <location>
        <begin position="123"/>
        <end position="185"/>
    </location>
</feature>
<feature type="compositionally biased region" description="Acidic residues" evidence="1">
    <location>
        <begin position="174"/>
        <end position="185"/>
    </location>
</feature>
<accession>A0A1X0NU49</accession>
<evidence type="ECO:0000313" key="3">
    <source>
        <dbReference type="Proteomes" id="UP000192257"/>
    </source>
</evidence>
<comment type="caution">
    <text evidence="2">The sequence shown here is derived from an EMBL/GenBank/DDBJ whole genome shotgun (WGS) entry which is preliminary data.</text>
</comment>
<dbReference type="EMBL" id="NBCO01000017">
    <property type="protein sequence ID" value="ORC88236.1"/>
    <property type="molecule type" value="Genomic_DNA"/>
</dbReference>
<reference evidence="2 3" key="1">
    <citation type="submission" date="2017-03" db="EMBL/GenBank/DDBJ databases">
        <title>An alternative strategy for trypanosome survival in the mammalian bloodstream revealed through genome and transcriptome analysis of the ubiquitous bovine parasite Trypanosoma (Megatrypanum) theileri.</title>
        <authorList>
            <person name="Kelly S."/>
            <person name="Ivens A."/>
            <person name="Mott A."/>
            <person name="O'Neill E."/>
            <person name="Emms D."/>
            <person name="Macleod O."/>
            <person name="Voorheis P."/>
            <person name="Matthews J."/>
            <person name="Matthews K."/>
            <person name="Carrington M."/>
        </authorList>
    </citation>
    <scope>NUCLEOTIDE SEQUENCE [LARGE SCALE GENOMIC DNA]</scope>
    <source>
        <strain evidence="2">Edinburgh</strain>
    </source>
</reference>
<dbReference type="RefSeq" id="XP_028882302.1">
    <property type="nucleotide sequence ID" value="XM_029026187.1"/>
</dbReference>
<dbReference type="GeneID" id="39985967"/>
<keyword evidence="3" id="KW-1185">Reference proteome</keyword>
<feature type="compositionally biased region" description="Acidic residues" evidence="1">
    <location>
        <begin position="138"/>
        <end position="152"/>
    </location>
</feature>
<sequence length="185" mass="21120">RRLAEEEARRLAEEEARRLAEEEARRLAEAEEARRLAEEQEARRLAEEQEARRLADKKLRPSGVSRQDHSASLFDGGFSLSPDLLGPLEHDECLARVKISRAQQDDFLLLARDYMISMRAVEEASKNEAPNLRGGVSNEDDGWGDDDFDEEEVHFSKPSSPARVDAVQSKQVVLEEDDDDKWSDW</sequence>
<feature type="non-terminal residue" evidence="2">
    <location>
        <position position="1"/>
    </location>
</feature>
<dbReference type="Proteomes" id="UP000192257">
    <property type="component" value="Unassembled WGS sequence"/>
</dbReference>
<dbReference type="AlphaFoldDB" id="A0A1X0NU49"/>
<evidence type="ECO:0000256" key="1">
    <source>
        <dbReference type="SAM" id="MobiDB-lite"/>
    </source>
</evidence>
<proteinExistence type="predicted"/>
<feature type="compositionally biased region" description="Basic and acidic residues" evidence="1">
    <location>
        <begin position="39"/>
        <end position="59"/>
    </location>
</feature>
<gene>
    <name evidence="2" type="ORF">TM35_000171080</name>
</gene>